<accession>C6WVJ9</accession>
<dbReference type="Pfam" id="PF02719">
    <property type="entry name" value="Polysacc_synt_2"/>
    <property type="match status" value="1"/>
</dbReference>
<keyword evidence="2" id="KW-1133">Transmembrane helix</keyword>
<feature type="transmembrane region" description="Helical" evidence="2">
    <location>
        <begin position="12"/>
        <end position="31"/>
    </location>
</feature>
<feature type="domain" description="Polysaccharide biosynthesis protein CapD-like" evidence="3">
    <location>
        <begin position="285"/>
        <end position="567"/>
    </location>
</feature>
<dbReference type="Gene3D" id="3.40.50.720">
    <property type="entry name" value="NAD(P)-binding Rossmann-like Domain"/>
    <property type="match status" value="2"/>
</dbReference>
<reference evidence="4 5" key="2">
    <citation type="journal article" date="2011" name="J. Bacteriol.">
        <title>Genomes of three methylotrophs from a single niche uncover genetic and metabolic divergence of Methylophilaceae.</title>
        <authorList>
            <person name="Lapidus A."/>
            <person name="Clum A."/>
            <person name="Labutti K."/>
            <person name="Kaluzhnaya M.G."/>
            <person name="Lim S."/>
            <person name="Beck D.A."/>
            <person name="Glavina Del Rio T."/>
            <person name="Nolan M."/>
            <person name="Mavromatis K."/>
            <person name="Huntemann M."/>
            <person name="Lucas S."/>
            <person name="Lidstrom M.E."/>
            <person name="Ivanova N."/>
            <person name="Chistoserdova L."/>
        </authorList>
    </citation>
    <scope>NUCLEOTIDE SEQUENCE [LARGE SCALE GENOMIC DNA]</scope>
    <source>
        <strain evidence="5">JLW8 / ATCC BAA-1282 / DSM 17540</strain>
    </source>
</reference>
<gene>
    <name evidence="4" type="ordered locus">Mmol_1039</name>
</gene>
<dbReference type="EMBL" id="CP001672">
    <property type="protein sequence ID" value="ACT47948.1"/>
    <property type="molecule type" value="Genomic_DNA"/>
</dbReference>
<name>C6WVJ9_METML</name>
<proteinExistence type="inferred from homology"/>
<dbReference type="InterPro" id="IPR029063">
    <property type="entry name" value="SAM-dependent_MTases_sf"/>
</dbReference>
<keyword evidence="5" id="KW-1185">Reference proteome</keyword>
<protein>
    <submittedName>
        <fullName evidence="4">Polysaccharide biosynthesis protein CapD</fullName>
    </submittedName>
</protein>
<dbReference type="STRING" id="583345.Mmol_1039"/>
<evidence type="ECO:0000259" key="3">
    <source>
        <dbReference type="Pfam" id="PF02719"/>
    </source>
</evidence>
<evidence type="ECO:0000313" key="5">
    <source>
        <dbReference type="Proteomes" id="UP000002742"/>
    </source>
</evidence>
<dbReference type="InterPro" id="IPR003869">
    <property type="entry name" value="Polysac_CapD-like"/>
</dbReference>
<dbReference type="HOGENOM" id="CLU_013560_5_0_4"/>
<dbReference type="AlphaFoldDB" id="C6WVJ9"/>
<dbReference type="Pfam" id="PF13727">
    <property type="entry name" value="CoA_binding_3"/>
    <property type="match status" value="1"/>
</dbReference>
<dbReference type="OrthoDB" id="9803111at2"/>
<dbReference type="InterPro" id="IPR036291">
    <property type="entry name" value="NAD(P)-bd_dom_sf"/>
</dbReference>
<dbReference type="KEGG" id="mmb:Mmol_1039"/>
<dbReference type="SUPFAM" id="SSF53335">
    <property type="entry name" value="S-adenosyl-L-methionine-dependent methyltransferases"/>
    <property type="match status" value="1"/>
</dbReference>
<dbReference type="eggNOG" id="COG1086">
    <property type="taxonomic scope" value="Bacteria"/>
</dbReference>
<dbReference type="PANTHER" id="PTHR43318:SF1">
    <property type="entry name" value="POLYSACCHARIDE BIOSYNTHESIS PROTEIN EPSC-RELATED"/>
    <property type="match status" value="1"/>
</dbReference>
<feature type="transmembrane region" description="Helical" evidence="2">
    <location>
        <begin position="81"/>
        <end position="99"/>
    </location>
</feature>
<dbReference type="PANTHER" id="PTHR43318">
    <property type="entry name" value="UDP-N-ACETYLGLUCOSAMINE 4,6-DEHYDRATASE"/>
    <property type="match status" value="1"/>
</dbReference>
<evidence type="ECO:0000256" key="2">
    <source>
        <dbReference type="SAM" id="Phobius"/>
    </source>
</evidence>
<organism evidence="4 5">
    <name type="scientific">Methylotenera mobilis (strain JLW8 / ATCC BAA-1282 / DSM 17540)</name>
    <dbReference type="NCBI Taxonomy" id="583345"/>
    <lineage>
        <taxon>Bacteria</taxon>
        <taxon>Pseudomonadati</taxon>
        <taxon>Pseudomonadota</taxon>
        <taxon>Betaproteobacteria</taxon>
        <taxon>Nitrosomonadales</taxon>
        <taxon>Methylophilaceae</taxon>
        <taxon>Methylotenera</taxon>
    </lineage>
</organism>
<evidence type="ECO:0000256" key="1">
    <source>
        <dbReference type="ARBA" id="ARBA00007430"/>
    </source>
</evidence>
<evidence type="ECO:0000313" key="4">
    <source>
        <dbReference type="EMBL" id="ACT47948.1"/>
    </source>
</evidence>
<dbReference type="InterPro" id="IPR051203">
    <property type="entry name" value="Polysaccharide_Synthase-Rel"/>
</dbReference>
<dbReference type="RefSeq" id="WP_015831983.1">
    <property type="nucleotide sequence ID" value="NC_012968.1"/>
</dbReference>
<reference evidence="5" key="1">
    <citation type="submission" date="2009-07" db="EMBL/GenBank/DDBJ databases">
        <title>Complete sequence of Methylotenera mobilis JLW8.</title>
        <authorList>
            <consortium name="US DOE Joint Genome Institute"/>
            <person name="Lucas S."/>
            <person name="Copeland A."/>
            <person name="Lapidus A."/>
            <person name="Glavina del Rio T."/>
            <person name="Tice H."/>
            <person name="Bruce D."/>
            <person name="Goodwin L."/>
            <person name="Pitluck S."/>
            <person name="LaButti K.M."/>
            <person name="Clum A."/>
            <person name="Larimer F."/>
            <person name="Land M."/>
            <person name="Hauser L."/>
            <person name="Kyrpides N."/>
            <person name="Mikhailova N."/>
            <person name="Kayluzhnaya M."/>
            <person name="Chistoserdova L."/>
        </authorList>
    </citation>
    <scope>NUCLEOTIDE SEQUENCE [LARGE SCALE GENOMIC DNA]</scope>
    <source>
        <strain evidence="5">JLW8 / ATCC BAA-1282 / DSM 17540</strain>
    </source>
</reference>
<feature type="transmembrane region" description="Helical" evidence="2">
    <location>
        <begin position="51"/>
        <end position="69"/>
    </location>
</feature>
<sequence>MKKSMTNPRTLLAVFHDIIAAAGAWIFAYLLRFNLSIPPEFALEMLATVGWVVLLQVTVFVSFGLYRGVWRFASVNDLKRIFLAVSFASVLLAAFFFMVKTNIVIPRSVLVLDPLLLILAMGGSRFAYRAWKEHVLYGTTLKQGEPVIVLGAGDAAIALVKDLARSTQWRVVALLDDDVTMLGREVFGVKVRGNIQQLASICSHLSVNYVIVAMPSVHHQKRREAIEFANALGLEVMTVPAIDDLMSGKVSVSQIRKVDVEDLLGRDSVKLDSSGLQMLIDQKVVMVSGAGGSIGSELCRQIVKYQPSTLICLDISEFSLYQLEQELSALNLPTRLIYLTGDVKNHTRMHHVLAQHQPSVVFHAAAYKHVPMMENGNVWEALSNNVIGTYTIAQACKDHGVSKFVLISTDKAVNPTNVMGASKRLAEMVCQGLQSEAGTRFVIVRFGNVLGSSGSVIPKFREQIAKGGPITITHPEITRYFMSIPEAAQLVMQAGLMGKGGEIFVLDMGEPVKITDLALDMIRLSGFSADEIKIEYVGLRPGEKLYEELLADDEHTMPTPHEKLRIAQARAANMGWVNSLLIWVEGLHGTHEAQIKLELSGWVEEYSPQIAGGVDAQMPASKQVTVH</sequence>
<dbReference type="CDD" id="cd05237">
    <property type="entry name" value="UDP_invert_4-6DH_SDR_e"/>
    <property type="match status" value="1"/>
</dbReference>
<keyword evidence="2" id="KW-0472">Membrane</keyword>
<dbReference type="SUPFAM" id="SSF51735">
    <property type="entry name" value="NAD(P)-binding Rossmann-fold domains"/>
    <property type="match status" value="1"/>
</dbReference>
<keyword evidence="2" id="KW-0812">Transmembrane</keyword>
<comment type="similarity">
    <text evidence="1">Belongs to the polysaccharide synthase family.</text>
</comment>
<dbReference type="Proteomes" id="UP000002742">
    <property type="component" value="Chromosome"/>
</dbReference>